<comment type="catalytic activity">
    <reaction evidence="1 5">
        <text>5-dehydro-4-deoxy-D-glucarate + H(+) = 2,5-dioxopentanoate + CO2 + H2O</text>
        <dbReference type="Rhea" id="RHEA:24608"/>
        <dbReference type="ChEBI" id="CHEBI:15377"/>
        <dbReference type="ChEBI" id="CHEBI:15378"/>
        <dbReference type="ChEBI" id="CHEBI:16526"/>
        <dbReference type="ChEBI" id="CHEBI:42819"/>
        <dbReference type="ChEBI" id="CHEBI:58136"/>
        <dbReference type="EC" id="4.2.1.41"/>
    </reaction>
</comment>
<dbReference type="SUPFAM" id="SSF51569">
    <property type="entry name" value="Aldolase"/>
    <property type="match status" value="1"/>
</dbReference>
<dbReference type="GO" id="GO:0042838">
    <property type="term" value="P:D-glucarate catabolic process"/>
    <property type="evidence" value="ECO:0007669"/>
    <property type="project" value="UniProtKB-UniRule"/>
</dbReference>
<evidence type="ECO:0000313" key="9">
    <source>
        <dbReference type="EMBL" id="MBB5131492.1"/>
    </source>
</evidence>
<comment type="similarity">
    <text evidence="3 5 6">Belongs to the DapA family.</text>
</comment>
<reference evidence="9 10" key="1">
    <citation type="submission" date="2020-08" db="EMBL/GenBank/DDBJ databases">
        <title>Genomic Encyclopedia of Type Strains, Phase IV (KMG-IV): sequencing the most valuable type-strain genomes for metagenomic binning, comparative biology and taxonomic classification.</title>
        <authorList>
            <person name="Goeker M."/>
        </authorList>
    </citation>
    <scope>NUCLEOTIDE SEQUENCE [LARGE SCALE GENOMIC DNA]</scope>
    <source>
        <strain evidence="9 10">DSM 45615</strain>
    </source>
</reference>
<feature type="active site" description="Proton donor/acceptor" evidence="7">
    <location>
        <position position="133"/>
    </location>
</feature>
<evidence type="ECO:0000313" key="10">
    <source>
        <dbReference type="Proteomes" id="UP000578449"/>
    </source>
</evidence>
<dbReference type="GO" id="GO:0008840">
    <property type="term" value="F:4-hydroxy-tetrahydrodipicolinate synthase activity"/>
    <property type="evidence" value="ECO:0007669"/>
    <property type="project" value="TreeGrafter"/>
</dbReference>
<proteinExistence type="inferred from homology"/>
<evidence type="ECO:0000256" key="5">
    <source>
        <dbReference type="HAMAP-Rule" id="MF_00694"/>
    </source>
</evidence>
<dbReference type="NCBIfam" id="NF002958">
    <property type="entry name" value="PRK03620.1"/>
    <property type="match status" value="1"/>
</dbReference>
<dbReference type="Pfam" id="PF00701">
    <property type="entry name" value="DHDPS"/>
    <property type="match status" value="1"/>
</dbReference>
<comment type="pathway">
    <text evidence="2 5">Carbohydrate acid metabolism; D-glucarate degradation; 2,5-dioxopentanoate from D-glucarate: step 2/2.</text>
</comment>
<evidence type="ECO:0000256" key="7">
    <source>
        <dbReference type="PIRSR" id="PIRSR001365-1"/>
    </source>
</evidence>
<dbReference type="GO" id="GO:0047448">
    <property type="term" value="F:5-dehydro-4-deoxyglucarate dehydratase activity"/>
    <property type="evidence" value="ECO:0007669"/>
    <property type="project" value="UniProtKB-UniRule"/>
</dbReference>
<evidence type="ECO:0000256" key="8">
    <source>
        <dbReference type="PIRSR" id="PIRSR001365-2"/>
    </source>
</evidence>
<evidence type="ECO:0000256" key="6">
    <source>
        <dbReference type="PIRNR" id="PIRNR001365"/>
    </source>
</evidence>
<dbReference type="InterPro" id="IPR013785">
    <property type="entry name" value="Aldolase_TIM"/>
</dbReference>
<dbReference type="PANTHER" id="PTHR12128">
    <property type="entry name" value="DIHYDRODIPICOLINATE SYNTHASE"/>
    <property type="match status" value="1"/>
</dbReference>
<dbReference type="EC" id="4.2.1.41" evidence="5"/>
<feature type="active site" description="Schiff-base intermediate with substrate" evidence="7">
    <location>
        <position position="158"/>
    </location>
</feature>
<dbReference type="UniPathway" id="UPA00564">
    <property type="reaction ID" value="UER00628"/>
</dbReference>
<evidence type="ECO:0000256" key="4">
    <source>
        <dbReference type="ARBA" id="ARBA00023239"/>
    </source>
</evidence>
<organism evidence="9 10">
    <name type="scientific">Thermocatellispora tengchongensis</name>
    <dbReference type="NCBI Taxonomy" id="1073253"/>
    <lineage>
        <taxon>Bacteria</taxon>
        <taxon>Bacillati</taxon>
        <taxon>Actinomycetota</taxon>
        <taxon>Actinomycetes</taxon>
        <taxon>Streptosporangiales</taxon>
        <taxon>Streptosporangiaceae</taxon>
        <taxon>Thermocatellispora</taxon>
    </lineage>
</organism>
<dbReference type="PIRSF" id="PIRSF001365">
    <property type="entry name" value="DHDPS"/>
    <property type="match status" value="1"/>
</dbReference>
<dbReference type="InterPro" id="IPR002220">
    <property type="entry name" value="DapA-like"/>
</dbReference>
<protein>
    <recommendedName>
        <fullName evidence="5">Probable 5-dehydro-4-deoxyglucarate dehydratase</fullName>
        <ecNumber evidence="5">4.2.1.41</ecNumber>
    </recommendedName>
    <alternativeName>
        <fullName evidence="5">5-keto-4-deoxy-glucarate dehydratase</fullName>
        <shortName evidence="5">KDGDH</shortName>
    </alternativeName>
</protein>
<dbReference type="InterPro" id="IPR017655">
    <property type="entry name" value="Dehydro-deoxyglucarate_dehyd"/>
</dbReference>
<comment type="caution">
    <text evidence="9">The sequence shown here is derived from an EMBL/GenBank/DDBJ whole genome shotgun (WGS) entry which is preliminary data.</text>
</comment>
<dbReference type="Gene3D" id="3.20.20.70">
    <property type="entry name" value="Aldolase class I"/>
    <property type="match status" value="1"/>
</dbReference>
<accession>A0A840NWA7</accession>
<dbReference type="Proteomes" id="UP000578449">
    <property type="component" value="Unassembled WGS sequence"/>
</dbReference>
<keyword evidence="10" id="KW-1185">Reference proteome</keyword>
<keyword evidence="4 5" id="KW-0456">Lyase</keyword>
<name>A0A840NWA7_9ACTN</name>
<dbReference type="AlphaFoldDB" id="A0A840NWA7"/>
<dbReference type="SMART" id="SM01130">
    <property type="entry name" value="DHDPS"/>
    <property type="match status" value="1"/>
</dbReference>
<gene>
    <name evidence="9" type="ORF">HNP84_001198</name>
</gene>
<evidence type="ECO:0000256" key="3">
    <source>
        <dbReference type="ARBA" id="ARBA00007592"/>
    </source>
</evidence>
<dbReference type="EMBL" id="JACHGN010000002">
    <property type="protein sequence ID" value="MBB5131492.1"/>
    <property type="molecule type" value="Genomic_DNA"/>
</dbReference>
<dbReference type="PANTHER" id="PTHR12128:SF19">
    <property type="entry name" value="5-DEHYDRO-4-DEOXYGLUCARATE DEHYDRATASE 2-RELATED"/>
    <property type="match status" value="1"/>
</dbReference>
<dbReference type="RefSeq" id="WP_185048309.1">
    <property type="nucleotide sequence ID" value="NZ_BAABIX010000022.1"/>
</dbReference>
<sequence>MRFQGILFFPVTPFGAGGGVDEDVLARHVAAGVEAGAGGVFAACGTGEFHALSPAEVETCARVAAAVSAGRAPVFAAAGGPLPVALDQVRRIERAGADGVLLMPPYLVGGPPDGLLEYVRAVAAATSLRVVFYRRGQAVPGPRVAAELAALPNVVGIKDGVGDMEAMQRTVLAVRRAAGDGFAFFNGLPTAEMTVRAYRAIGVPLYSSAVFAFAPEIALRFHQAVEKGDDATAQALLDGFYAPLSELREQVEGYPVALVKAGVRLRGLDVGGVRPPLLDPTPEHLRRLEELIGRGLELAAA</sequence>
<evidence type="ECO:0000256" key="2">
    <source>
        <dbReference type="ARBA" id="ARBA00004983"/>
    </source>
</evidence>
<evidence type="ECO:0000256" key="1">
    <source>
        <dbReference type="ARBA" id="ARBA00001446"/>
    </source>
</evidence>
<dbReference type="HAMAP" id="MF_00694">
    <property type="entry name" value="KDGDH"/>
    <property type="match status" value="1"/>
</dbReference>
<feature type="binding site" evidence="8">
    <location>
        <position position="46"/>
    </location>
    <ligand>
        <name>pyruvate</name>
        <dbReference type="ChEBI" id="CHEBI:15361"/>
    </ligand>
</feature>